<evidence type="ECO:0000256" key="1">
    <source>
        <dbReference type="ARBA" id="ARBA00010928"/>
    </source>
</evidence>
<keyword evidence="18" id="KW-1267">Proteomics identification</keyword>
<dbReference type="InterPro" id="IPR000683">
    <property type="entry name" value="Gfo/Idh/MocA-like_OxRdtase_N"/>
</dbReference>
<dbReference type="EMBL" id="BC053221">
    <property type="protein sequence ID" value="AAH53221.1"/>
    <property type="molecule type" value="mRNA"/>
</dbReference>
<dbReference type="GO" id="GO:0000166">
    <property type="term" value="F:nucleotide binding"/>
    <property type="evidence" value="ECO:0007669"/>
    <property type="project" value="InterPro"/>
</dbReference>
<evidence type="ECO:0000313" key="16">
    <source>
        <dbReference type="RefSeq" id="NP_999900.1"/>
    </source>
</evidence>
<dbReference type="PANTHER" id="PTHR22604:SF105">
    <property type="entry name" value="TRANS-1,2-DIHYDROBENZENE-1,2-DIOL DEHYDROGENASE"/>
    <property type="match status" value="1"/>
</dbReference>
<dbReference type="SUPFAM" id="SSF55347">
    <property type="entry name" value="Glyceraldehyde-3-phosphate dehydrogenase-like, C-terminal domain"/>
    <property type="match status" value="1"/>
</dbReference>
<dbReference type="EC" id="1.3.1.20" evidence="3"/>
<evidence type="ECO:0000313" key="13">
    <source>
        <dbReference type="EMBL" id="AAH53221.1"/>
    </source>
</evidence>
<evidence type="ECO:0000259" key="11">
    <source>
        <dbReference type="Pfam" id="PF01408"/>
    </source>
</evidence>
<evidence type="ECO:0000256" key="2">
    <source>
        <dbReference type="ARBA" id="ARBA00023002"/>
    </source>
</evidence>
<dbReference type="PANTHER" id="PTHR22604">
    <property type="entry name" value="OXIDOREDUCTASES"/>
    <property type="match status" value="1"/>
</dbReference>
<evidence type="ECO:0000313" key="17">
    <source>
        <dbReference type="ZFIN" id="ZDB-GENE-040426-2180"/>
    </source>
</evidence>
<feature type="domain" description="Gfo/Idh/MocA-like oxidoreductase N-terminal" evidence="11">
    <location>
        <begin position="4"/>
        <end position="122"/>
    </location>
</feature>
<keyword evidence="2" id="KW-0560">Oxidoreductase</keyword>
<dbReference type="CTD" id="406433"/>
<reference evidence="15" key="2">
    <citation type="journal article" date="2013" name="Nature">
        <title>The zebrafish reference genome sequence and its relationship to the human genome.</title>
        <authorList>
            <consortium name="Genome Reference Consortium Zebrafish"/>
            <person name="Howe K."/>
            <person name="Clark M.D."/>
            <person name="Torroja C.F."/>
            <person name="Torrance J."/>
            <person name="Berthelot C."/>
            <person name="Muffato M."/>
            <person name="Collins J.E."/>
            <person name="Humphray S."/>
            <person name="McLaren K."/>
            <person name="Matthews L."/>
            <person name="McLaren S."/>
            <person name="Sealy I."/>
            <person name="Caccamo M."/>
            <person name="Churcher C."/>
            <person name="Scott C."/>
            <person name="Barrett J.C."/>
            <person name="Koch R."/>
            <person name="Rauch G.J."/>
            <person name="White S."/>
            <person name="Chow W."/>
            <person name="Kilian B."/>
            <person name="Quintais L.T."/>
            <person name="Guerra-Assuncao J.A."/>
            <person name="Zhou Y."/>
            <person name="Gu Y."/>
            <person name="Yen J."/>
            <person name="Vogel J.H."/>
            <person name="Eyre T."/>
            <person name="Redmond S."/>
            <person name="Banerjee R."/>
            <person name="Chi J."/>
            <person name="Fu B."/>
            <person name="Langley E."/>
            <person name="Maguire S.F."/>
            <person name="Laird G.K."/>
            <person name="Lloyd D."/>
            <person name="Kenyon E."/>
            <person name="Donaldson S."/>
            <person name="Sehra H."/>
            <person name="Almeida-King J."/>
            <person name="Loveland J."/>
            <person name="Trevanion S."/>
            <person name="Jones M."/>
            <person name="Quail M."/>
            <person name="Willey D."/>
            <person name="Hunt A."/>
            <person name="Burton J."/>
            <person name="Sims S."/>
            <person name="McLay K."/>
            <person name="Plumb B."/>
            <person name="Davis J."/>
            <person name="Clee C."/>
            <person name="Oliver K."/>
            <person name="Clark R."/>
            <person name="Riddle C."/>
            <person name="Elliot D."/>
            <person name="Eliott D."/>
            <person name="Threadgold G."/>
            <person name="Harden G."/>
            <person name="Ware D."/>
            <person name="Begum S."/>
            <person name="Mortimore B."/>
            <person name="Mortimer B."/>
            <person name="Kerry G."/>
            <person name="Heath P."/>
            <person name="Phillimore B."/>
            <person name="Tracey A."/>
            <person name="Corby N."/>
            <person name="Dunn M."/>
            <person name="Johnson C."/>
            <person name="Wood J."/>
            <person name="Clark S."/>
            <person name="Pelan S."/>
            <person name="Griffiths G."/>
            <person name="Smith M."/>
            <person name="Glithero R."/>
            <person name="Howden P."/>
            <person name="Barker N."/>
            <person name="Lloyd C."/>
            <person name="Stevens C."/>
            <person name="Harley J."/>
            <person name="Holt K."/>
            <person name="Panagiotidis G."/>
            <person name="Lovell J."/>
            <person name="Beasley H."/>
            <person name="Henderson C."/>
            <person name="Gordon D."/>
            <person name="Auger K."/>
            <person name="Wright D."/>
            <person name="Collins J."/>
            <person name="Raisen C."/>
            <person name="Dyer L."/>
            <person name="Leung K."/>
            <person name="Robertson L."/>
            <person name="Ambridge K."/>
            <person name="Leongamornlert D."/>
            <person name="McGuire S."/>
            <person name="Gilderthorp R."/>
            <person name="Griffiths C."/>
            <person name="Manthravadi D."/>
            <person name="Nichol S."/>
            <person name="Barker G."/>
            <person name="Whitehead S."/>
            <person name="Kay M."/>
            <person name="Brown J."/>
            <person name="Murnane C."/>
            <person name="Gray E."/>
            <person name="Humphries M."/>
            <person name="Sycamore N."/>
            <person name="Barker D."/>
            <person name="Saunders D."/>
            <person name="Wallis J."/>
            <person name="Babbage A."/>
            <person name="Hammond S."/>
            <person name="Mashreghi-Mohammadi M."/>
            <person name="Barr L."/>
            <person name="Martin S."/>
            <person name="Wray P."/>
            <person name="Ellington A."/>
            <person name="Matthews N."/>
            <person name="Ellwood M."/>
            <person name="Woodmansey R."/>
            <person name="Clark G."/>
            <person name="Cooper J."/>
            <person name="Cooper J."/>
            <person name="Tromans A."/>
            <person name="Grafham D."/>
            <person name="Skuce C."/>
            <person name="Pandian R."/>
            <person name="Andrews R."/>
            <person name="Harrison E."/>
            <person name="Kimberley A."/>
            <person name="Garnett J."/>
            <person name="Fosker N."/>
            <person name="Hall R."/>
            <person name="Garner P."/>
            <person name="Kelly D."/>
            <person name="Bird C."/>
            <person name="Palmer S."/>
            <person name="Gehring I."/>
            <person name="Berger A."/>
            <person name="Dooley C.M."/>
            <person name="Ersan-Urun Z."/>
            <person name="Eser C."/>
            <person name="Geiger H."/>
            <person name="Geisler M."/>
            <person name="Karotki L."/>
            <person name="Kirn A."/>
            <person name="Konantz J."/>
            <person name="Konantz M."/>
            <person name="Oberlander M."/>
            <person name="Rudolph-Geiger S."/>
            <person name="Teucke M."/>
            <person name="Lanz C."/>
            <person name="Raddatz G."/>
            <person name="Osoegawa K."/>
            <person name="Zhu B."/>
            <person name="Rapp A."/>
            <person name="Widaa S."/>
            <person name="Langford C."/>
            <person name="Yang F."/>
            <person name="Schuster S.C."/>
            <person name="Carter N.P."/>
            <person name="Harrow J."/>
            <person name="Ning Z."/>
            <person name="Herrero J."/>
            <person name="Searle S.M."/>
            <person name="Enright A."/>
            <person name="Geisler R."/>
            <person name="Plasterk R.H."/>
            <person name="Lee C."/>
            <person name="Westerfield M."/>
            <person name="de Jong P.J."/>
            <person name="Zon L.I."/>
            <person name="Postlethwait J.H."/>
            <person name="Nusslein-Volhard C."/>
            <person name="Hubbard T.J."/>
            <person name="Roest Crollius H."/>
            <person name="Rogers J."/>
            <person name="Stemple D.L."/>
        </authorList>
    </citation>
    <scope>NUCLEOTIDE SEQUENCE [LARGE SCALE GENOMIC DNA]</scope>
</reference>
<organism evidence="13">
    <name type="scientific">Danio rerio</name>
    <name type="common">Zebrafish</name>
    <name type="synonym">Brachydanio rerio</name>
    <dbReference type="NCBI Taxonomy" id="7955"/>
    <lineage>
        <taxon>Eukaryota</taxon>
        <taxon>Metazoa</taxon>
        <taxon>Chordata</taxon>
        <taxon>Craniata</taxon>
        <taxon>Vertebrata</taxon>
        <taxon>Euteleostomi</taxon>
        <taxon>Actinopterygii</taxon>
        <taxon>Neopterygii</taxon>
        <taxon>Teleostei</taxon>
        <taxon>Ostariophysi</taxon>
        <taxon>Cypriniformes</taxon>
        <taxon>Danionidae</taxon>
        <taxon>Danioninae</taxon>
        <taxon>Danio</taxon>
    </lineage>
</organism>
<evidence type="ECO:0000256" key="8">
    <source>
        <dbReference type="ARBA" id="ARBA00043025"/>
    </source>
</evidence>
<accession>Q7T379</accession>
<comment type="catalytic activity">
    <reaction evidence="9">
        <text>(1R,2R)-1,2-dihydrobenzene-1,2-diol + NADP(+) = catechol + NADPH + H(+)</text>
        <dbReference type="Rhea" id="RHEA:16729"/>
        <dbReference type="ChEBI" id="CHEBI:10702"/>
        <dbReference type="ChEBI" id="CHEBI:15378"/>
        <dbReference type="ChEBI" id="CHEBI:18135"/>
        <dbReference type="ChEBI" id="CHEBI:57783"/>
        <dbReference type="ChEBI" id="CHEBI:58349"/>
        <dbReference type="EC" id="1.3.1.20"/>
    </reaction>
</comment>
<evidence type="ECO:0000256" key="4">
    <source>
        <dbReference type="ARBA" id="ARBA00038984"/>
    </source>
</evidence>
<comment type="similarity">
    <text evidence="1">Belongs to the Gfo/Idh/MocA family.</text>
</comment>
<dbReference type="Pfam" id="PF01408">
    <property type="entry name" value="GFO_IDH_MocA"/>
    <property type="match status" value="1"/>
</dbReference>
<dbReference type="InterPro" id="IPR036291">
    <property type="entry name" value="NAD(P)-bd_dom_sf"/>
</dbReference>
<evidence type="ECO:0000256" key="3">
    <source>
        <dbReference type="ARBA" id="ARBA00038853"/>
    </source>
</evidence>
<dbReference type="KEGG" id="dre:406433"/>
<proteinExistence type="evidence at protein level"/>
<reference evidence="16" key="3">
    <citation type="journal article" date="2015" name="Nat. Commun.">
        <title>RFX transcription factors are essential for hearing in mice.</title>
        <authorList>
            <person name="Elkon R."/>
            <person name="Milon B."/>
            <person name="Morrison L."/>
            <person name="Shah M."/>
            <person name="Vijayakumar S."/>
            <person name="Racherla M."/>
            <person name="Leitch C.C."/>
            <person name="Silipino L."/>
            <person name="Hadi S."/>
            <person name="Weiss-Gayet M."/>
            <person name="Barras E."/>
            <person name="Schmid C.D."/>
            <person name="Ait-Lounis A."/>
            <person name="Barnes A."/>
            <person name="Song Y."/>
            <person name="Eisenman D.J."/>
            <person name="Eliyahu E."/>
            <person name="Frolenkov G.I."/>
            <person name="Strome S.E."/>
            <person name="Durand B."/>
            <person name="Zaghloul N.A."/>
            <person name="Jones S.M."/>
            <person name="Reith W."/>
            <person name="Hertzano R."/>
        </authorList>
    </citation>
    <scope>NUCLEOTIDE SEQUENCE</scope>
</reference>
<evidence type="ECO:0000256" key="6">
    <source>
        <dbReference type="ARBA" id="ARBA00042926"/>
    </source>
</evidence>
<evidence type="ECO:0000313" key="14">
    <source>
        <dbReference type="EMBL" id="AAI64134.1"/>
    </source>
</evidence>
<evidence type="ECO:0000259" key="12">
    <source>
        <dbReference type="Pfam" id="PF22725"/>
    </source>
</evidence>
<keyword evidence="15" id="KW-1185">Reference proteome</keyword>
<dbReference type="InterPro" id="IPR055170">
    <property type="entry name" value="GFO_IDH_MocA-like_dom"/>
</dbReference>
<dbReference type="EC" id="1.1.1.179" evidence="4"/>
<dbReference type="ZFIN" id="ZDB-GENE-040426-2180">
    <property type="gene designation" value="dhdh.1"/>
</dbReference>
<evidence type="ECO:0007829" key="18">
    <source>
        <dbReference type="PeptideAtlas" id="Q7T379"/>
    </source>
</evidence>
<dbReference type="Gene3D" id="3.40.50.720">
    <property type="entry name" value="NAD(P)-binding Rossmann-like Domain"/>
    <property type="match status" value="1"/>
</dbReference>
<reference evidence="13" key="1">
    <citation type="submission" date="2003-06" db="EMBL/GenBank/DDBJ databases">
        <authorList>
            <consortium name="NIH - Zebrafish Gene Collection (ZGC) project"/>
        </authorList>
    </citation>
    <scope>NUCLEOTIDE SEQUENCE [LARGE SCALE MRNA]</scope>
    <source>
        <tissue evidence="13">Kidney</tissue>
        <tissue evidence="14">PCR rescue</tissue>
    </source>
</reference>
<dbReference type="EMBL" id="BC164134">
    <property type="protein sequence ID" value="AAI64134.1"/>
    <property type="molecule type" value="mRNA"/>
</dbReference>
<evidence type="ECO:0000256" key="7">
    <source>
        <dbReference type="ARBA" id="ARBA00042988"/>
    </source>
</evidence>
<evidence type="ECO:0000256" key="9">
    <source>
        <dbReference type="ARBA" id="ARBA00047423"/>
    </source>
</evidence>
<dbReference type="AlphaFoldDB" id="Q7T379"/>
<evidence type="ECO:0000256" key="5">
    <source>
        <dbReference type="ARBA" id="ARBA00040603"/>
    </source>
</evidence>
<reference evidence="16" key="4">
    <citation type="submission" date="2025-04" db="UniProtKB">
        <authorList>
            <consortium name="RefSeq"/>
        </authorList>
    </citation>
    <scope>IDENTIFICATION</scope>
</reference>
<dbReference type="Proteomes" id="UP000000437">
    <property type="component" value="Chromosome 18"/>
</dbReference>
<evidence type="ECO:0000313" key="15">
    <source>
        <dbReference type="Proteomes" id="UP000000437"/>
    </source>
</evidence>
<dbReference type="GO" id="GO:0047115">
    <property type="term" value="F:trans-1,2-dihydrobenzene-1,2-diol dehydrogenase activity"/>
    <property type="evidence" value="ECO:0007669"/>
    <property type="project" value="UniProtKB-EC"/>
</dbReference>
<evidence type="ECO:0000256" key="10">
    <source>
        <dbReference type="ARBA" id="ARBA00049233"/>
    </source>
</evidence>
<dbReference type="RefSeq" id="NP_999900.1">
    <property type="nucleotide sequence ID" value="NM_214735.1"/>
</dbReference>
<dbReference type="Pfam" id="PF22725">
    <property type="entry name" value="GFO_IDH_MocA_C3"/>
    <property type="match status" value="1"/>
</dbReference>
<gene>
    <name evidence="16 17" type="primary">dhdh.1</name>
    <name evidence="13 16" type="synonym">dhdhl</name>
    <name evidence="16" type="synonym">hm:zehn1240</name>
    <name evidence="16" type="synonym">zehn1240</name>
    <name evidence="16" type="synonym">zgc:64046</name>
</gene>
<comment type="catalytic activity">
    <reaction evidence="10">
        <text>D-xylose + NADP(+) = D-xylono-1,5-lactone + NADPH + H(+)</text>
        <dbReference type="Rhea" id="RHEA:22000"/>
        <dbReference type="ChEBI" id="CHEBI:15378"/>
        <dbReference type="ChEBI" id="CHEBI:15867"/>
        <dbReference type="ChEBI" id="CHEBI:53455"/>
        <dbReference type="ChEBI" id="CHEBI:57783"/>
        <dbReference type="ChEBI" id="CHEBI:58349"/>
        <dbReference type="EC" id="1.1.1.179"/>
    </reaction>
</comment>
<dbReference type="GeneID" id="406433"/>
<protein>
    <recommendedName>
        <fullName evidence="5">Trans-1,2-dihydrobenzene-1,2-diol dehydrogenase</fullName>
        <ecNumber evidence="4">1.1.1.179</ecNumber>
        <ecNumber evidence="3">1.3.1.20</ecNumber>
    </recommendedName>
    <alternativeName>
        <fullName evidence="8">D-xylose 1-dehydrogenase</fullName>
    </alternativeName>
    <alternativeName>
        <fullName evidence="7">D-xylose-NADP dehydrogenase</fullName>
    </alternativeName>
    <alternativeName>
        <fullName evidence="6">Dimeric dihydrodiol dehydrogenase</fullName>
    </alternativeName>
</protein>
<dbReference type="InterPro" id="IPR050984">
    <property type="entry name" value="Gfo/Idh/MocA_domain"/>
</dbReference>
<dbReference type="OrthoDB" id="2129491at2759"/>
<name>Q7T379_DANRE</name>
<sequence length="334" mass="36810">MATRWGICGSGNISHDFCVALRTLAEQEHQIVAVAARSLERAQKFAKTHGIPKAYGSYQELVKDPNIDVVYIGVVHTHHLPVGLLFLNAGKSVLCEKPFTMNSRELRQLISATRENNVFLMEAMWSRCFPVYSEISRLLSEQAVGEVKMVSVYFGLNLLDRIHTTQKEQGGGSLLYIGVYCVQFALMVFNGEKPESISATGVLLPSGVDESMVVVLKFSGNRIAVCSSSLACALPNTASIFGTTGTITVSSPMHCPTTLEVNGQKSEFPLPDPRLPLNFPNSTGLRYEAEEVRRCLQKGLKESIRMSLADSELVMEIMDEARRQVGVVYEQDSQ</sequence>
<feature type="domain" description="GFO/IDH/MocA-like oxidoreductase" evidence="12">
    <location>
        <begin position="133"/>
        <end position="247"/>
    </location>
</feature>
<dbReference type="Gene3D" id="3.30.360.10">
    <property type="entry name" value="Dihydrodipicolinate Reductase, domain 2"/>
    <property type="match status" value="1"/>
</dbReference>
<dbReference type="AGR" id="ZFIN:ZDB-GENE-040426-2180"/>
<dbReference type="GO" id="GO:0047837">
    <property type="term" value="F:D-xylose 1-dehydrogenase (NADP+) activity"/>
    <property type="evidence" value="ECO:0007669"/>
    <property type="project" value="UniProtKB-EC"/>
</dbReference>
<dbReference type="SUPFAM" id="SSF51735">
    <property type="entry name" value="NAD(P)-binding Rossmann-fold domains"/>
    <property type="match status" value="1"/>
</dbReference>